<evidence type="ECO:0008006" key="4">
    <source>
        <dbReference type="Google" id="ProtNLM"/>
    </source>
</evidence>
<dbReference type="OrthoDB" id="1494666at2"/>
<evidence type="ECO:0000313" key="3">
    <source>
        <dbReference type="Proteomes" id="UP000199337"/>
    </source>
</evidence>
<dbReference type="EMBL" id="FOOX01000002">
    <property type="protein sequence ID" value="SFG06866.1"/>
    <property type="molecule type" value="Genomic_DNA"/>
</dbReference>
<keyword evidence="1" id="KW-0472">Membrane</keyword>
<sequence>MKSKTILVLWVSMLSVIVLGLSIVAIRLLGNSNIISALLVITGALSLIIISFNVLKRVVSDLKEGFPIHDERSRKIKMHAASYSYFISIYIWLALLAFQKHLNRDDILTAGLLGMAISFFVSWAVLSKRKGLE</sequence>
<evidence type="ECO:0000313" key="2">
    <source>
        <dbReference type="EMBL" id="SFG06866.1"/>
    </source>
</evidence>
<dbReference type="Proteomes" id="UP000199337">
    <property type="component" value="Unassembled WGS sequence"/>
</dbReference>
<keyword evidence="3" id="KW-1185">Reference proteome</keyword>
<feature type="transmembrane region" description="Helical" evidence="1">
    <location>
        <begin position="7"/>
        <end position="28"/>
    </location>
</feature>
<keyword evidence="1" id="KW-1133">Transmembrane helix</keyword>
<reference evidence="3" key="1">
    <citation type="submission" date="2016-10" db="EMBL/GenBank/DDBJ databases">
        <authorList>
            <person name="Varghese N."/>
            <person name="Submissions S."/>
        </authorList>
    </citation>
    <scope>NUCLEOTIDE SEQUENCE [LARGE SCALE GENOMIC DNA]</scope>
    <source>
        <strain evidence="3">DSM 17038</strain>
    </source>
</reference>
<feature type="transmembrane region" description="Helical" evidence="1">
    <location>
        <begin position="76"/>
        <end position="95"/>
    </location>
</feature>
<dbReference type="AlphaFoldDB" id="A0A1I2NZF2"/>
<dbReference type="STRING" id="341036.SAMN05660649_00553"/>
<accession>A0A1I2NZF2</accession>
<organism evidence="2 3">
    <name type="scientific">Desulfotruncus arcticus DSM 17038</name>
    <dbReference type="NCBI Taxonomy" id="1121424"/>
    <lineage>
        <taxon>Bacteria</taxon>
        <taxon>Bacillati</taxon>
        <taxon>Bacillota</taxon>
        <taxon>Clostridia</taxon>
        <taxon>Eubacteriales</taxon>
        <taxon>Desulfallaceae</taxon>
        <taxon>Desulfotruncus</taxon>
    </lineage>
</organism>
<name>A0A1I2NZF2_9FIRM</name>
<evidence type="ECO:0000256" key="1">
    <source>
        <dbReference type="SAM" id="Phobius"/>
    </source>
</evidence>
<proteinExistence type="predicted"/>
<feature type="transmembrane region" description="Helical" evidence="1">
    <location>
        <begin position="107"/>
        <end position="126"/>
    </location>
</feature>
<keyword evidence="1" id="KW-0812">Transmembrane</keyword>
<dbReference type="RefSeq" id="WP_092468511.1">
    <property type="nucleotide sequence ID" value="NZ_FOOX01000002.1"/>
</dbReference>
<gene>
    <name evidence="2" type="ORF">SAMN05660649_00553</name>
</gene>
<protein>
    <recommendedName>
        <fullName evidence="4">DUF2178 domain-containing protein</fullName>
    </recommendedName>
</protein>
<feature type="transmembrane region" description="Helical" evidence="1">
    <location>
        <begin position="34"/>
        <end position="55"/>
    </location>
</feature>